<evidence type="ECO:0000313" key="8">
    <source>
        <dbReference type="Proteomes" id="UP000095492"/>
    </source>
</evidence>
<dbReference type="OrthoDB" id="9794294at2"/>
<accession>A0A173S3D4</accession>
<evidence type="ECO:0000256" key="1">
    <source>
        <dbReference type="ARBA" id="ARBA00001561"/>
    </source>
</evidence>
<dbReference type="Pfam" id="PF01510">
    <property type="entry name" value="Amidase_2"/>
    <property type="match status" value="1"/>
</dbReference>
<feature type="domain" description="N-acetylmuramoyl-L-alanine amidase" evidence="6">
    <location>
        <begin position="82"/>
        <end position="222"/>
    </location>
</feature>
<dbReference type="RefSeq" id="WP_055289491.1">
    <property type="nucleotide sequence ID" value="NZ_CAXUGT010000006.1"/>
</dbReference>
<dbReference type="CDD" id="cd06583">
    <property type="entry name" value="PGRP"/>
    <property type="match status" value="1"/>
</dbReference>
<proteinExistence type="predicted"/>
<dbReference type="STRING" id="39490.ERS852448_00755"/>
<dbReference type="Gene3D" id="3.40.80.10">
    <property type="entry name" value="Peptidoglycan recognition protein-like"/>
    <property type="match status" value="1"/>
</dbReference>
<evidence type="ECO:0000313" key="7">
    <source>
        <dbReference type="EMBL" id="CUM84944.1"/>
    </source>
</evidence>
<dbReference type="InterPro" id="IPR002502">
    <property type="entry name" value="Amidase_domain"/>
</dbReference>
<dbReference type="SMART" id="SM00644">
    <property type="entry name" value="Ami_2"/>
    <property type="match status" value="1"/>
</dbReference>
<dbReference type="GO" id="GO:0009254">
    <property type="term" value="P:peptidoglycan turnover"/>
    <property type="evidence" value="ECO:0007669"/>
    <property type="project" value="TreeGrafter"/>
</dbReference>
<dbReference type="EC" id="3.5.1.28" evidence="2"/>
<dbReference type="InterPro" id="IPR036505">
    <property type="entry name" value="Amidase/PGRP_sf"/>
</dbReference>
<dbReference type="PANTHER" id="PTHR30417:SF1">
    <property type="entry name" value="N-ACETYLMURAMOYL-L-ALANINE AMIDASE AMID"/>
    <property type="match status" value="1"/>
</dbReference>
<dbReference type="EMBL" id="CYYA01000004">
    <property type="protein sequence ID" value="CUM84944.1"/>
    <property type="molecule type" value="Genomic_DNA"/>
</dbReference>
<evidence type="ECO:0000256" key="5">
    <source>
        <dbReference type="SAM" id="MobiDB-lite"/>
    </source>
</evidence>
<protein>
    <recommendedName>
        <fullName evidence="2">N-acetylmuramoyl-L-alanine amidase</fullName>
        <ecNumber evidence="2">3.5.1.28</ecNumber>
    </recommendedName>
</protein>
<dbReference type="GO" id="GO:0071555">
    <property type="term" value="P:cell wall organization"/>
    <property type="evidence" value="ECO:0007669"/>
    <property type="project" value="UniProtKB-KW"/>
</dbReference>
<evidence type="ECO:0000256" key="2">
    <source>
        <dbReference type="ARBA" id="ARBA00011901"/>
    </source>
</evidence>
<dbReference type="GeneID" id="97391402"/>
<dbReference type="Proteomes" id="UP000095492">
    <property type="component" value="Unassembled WGS sequence"/>
</dbReference>
<dbReference type="InterPro" id="IPR051206">
    <property type="entry name" value="NAMLAA_amidase_2"/>
</dbReference>
<evidence type="ECO:0000259" key="6">
    <source>
        <dbReference type="SMART" id="SM00644"/>
    </source>
</evidence>
<dbReference type="GO" id="GO:0009253">
    <property type="term" value="P:peptidoglycan catabolic process"/>
    <property type="evidence" value="ECO:0007669"/>
    <property type="project" value="InterPro"/>
</dbReference>
<dbReference type="AlphaFoldDB" id="A0A173S3D4"/>
<comment type="catalytic activity">
    <reaction evidence="1">
        <text>Hydrolyzes the link between N-acetylmuramoyl residues and L-amino acid residues in certain cell-wall glycopeptides.</text>
        <dbReference type="EC" id="3.5.1.28"/>
    </reaction>
</comment>
<organism evidence="7 8">
    <name type="scientific">Eubacterium ramulus</name>
    <dbReference type="NCBI Taxonomy" id="39490"/>
    <lineage>
        <taxon>Bacteria</taxon>
        <taxon>Bacillati</taxon>
        <taxon>Bacillota</taxon>
        <taxon>Clostridia</taxon>
        <taxon>Eubacteriales</taxon>
        <taxon>Eubacteriaceae</taxon>
        <taxon>Eubacterium</taxon>
    </lineage>
</organism>
<gene>
    <name evidence="7" type="primary">cwlA</name>
    <name evidence="7" type="ORF">ERS852448_00755</name>
</gene>
<dbReference type="PANTHER" id="PTHR30417">
    <property type="entry name" value="N-ACETYLMURAMOYL-L-ALANINE AMIDASE AMID"/>
    <property type="match status" value="1"/>
</dbReference>
<name>A0A173S3D4_EUBRA</name>
<feature type="region of interest" description="Disordered" evidence="5">
    <location>
        <begin position="1"/>
        <end position="21"/>
    </location>
</feature>
<evidence type="ECO:0000256" key="3">
    <source>
        <dbReference type="ARBA" id="ARBA00022801"/>
    </source>
</evidence>
<dbReference type="SUPFAM" id="SSF55846">
    <property type="entry name" value="N-acetylmuramoyl-L-alanine amidase-like"/>
    <property type="match status" value="1"/>
</dbReference>
<keyword evidence="4" id="KW-0961">Cell wall biogenesis/degradation</keyword>
<evidence type="ECO:0000256" key="4">
    <source>
        <dbReference type="ARBA" id="ARBA00023316"/>
    </source>
</evidence>
<dbReference type="GO" id="GO:0008745">
    <property type="term" value="F:N-acetylmuramoyl-L-alanine amidase activity"/>
    <property type="evidence" value="ECO:0007669"/>
    <property type="project" value="UniProtKB-EC"/>
</dbReference>
<sequence length="246" mass="27396">MAVQKKVQKSTTKKKKRKNRKKRYDLSRVWMALGTLTVILLVIFGVAQHQKTQNAAQQMSGLSAIDGSRPDLDVELLTVNPYSRPGTALTQVNGIVIHYTANPGATAIANRNYFENLKDTHTTKASAHFIVGLEGEIVQCIPTAEIAYASNDRNSDTLSIECCYEKDDGSFNRETYESVIRLTAWLCNKFGLTSEQVIRHYDVTGKLCPLYYVEHEDAWQQFKADVDTAIQAGENNTGTQNTGENG</sequence>
<reference evidence="7 8" key="1">
    <citation type="submission" date="2015-09" db="EMBL/GenBank/DDBJ databases">
        <authorList>
            <consortium name="Pathogen Informatics"/>
        </authorList>
    </citation>
    <scope>NUCLEOTIDE SEQUENCE [LARGE SCALE GENOMIC DNA]</scope>
    <source>
        <strain evidence="7 8">2789STDY5608891</strain>
    </source>
</reference>
<keyword evidence="3 7" id="KW-0378">Hydrolase</keyword>